<proteinExistence type="predicted"/>
<evidence type="ECO:0000313" key="1">
    <source>
        <dbReference type="EMBL" id="KAF6822930.1"/>
    </source>
</evidence>
<reference evidence="1" key="1">
    <citation type="journal article" date="2020" name="Phytopathology">
        <title>Genome Sequence Resources of Colletotrichum truncatum, C. plurivorum, C. musicola, and C. sojae: Four Species Pathogenic to Soybean (Glycine max).</title>
        <authorList>
            <person name="Rogerio F."/>
            <person name="Boufleur T.R."/>
            <person name="Ciampi-Guillardi M."/>
            <person name="Sukno S.A."/>
            <person name="Thon M.R."/>
            <person name="Massola Junior N.S."/>
            <person name="Baroncelli R."/>
        </authorList>
    </citation>
    <scope>NUCLEOTIDE SEQUENCE</scope>
    <source>
        <strain evidence="1">LFN0074</strain>
    </source>
</reference>
<name>A0A8H6K1W7_9PEZI</name>
<dbReference type="EMBL" id="WIGM01000523">
    <property type="protein sequence ID" value="KAF6822930.1"/>
    <property type="molecule type" value="Genomic_DNA"/>
</dbReference>
<dbReference type="Proteomes" id="UP000639643">
    <property type="component" value="Unassembled WGS sequence"/>
</dbReference>
<accession>A0A8H6K1W7</accession>
<keyword evidence="2" id="KW-1185">Reference proteome</keyword>
<evidence type="ECO:0000313" key="2">
    <source>
        <dbReference type="Proteomes" id="UP000639643"/>
    </source>
</evidence>
<dbReference type="OrthoDB" id="6359816at2759"/>
<protein>
    <submittedName>
        <fullName evidence="1">BTB/POZ domain-containing protein</fullName>
    </submittedName>
</protein>
<dbReference type="AlphaFoldDB" id="A0A8H6K1W7"/>
<organism evidence="1 2">
    <name type="scientific">Colletotrichum musicola</name>
    <dbReference type="NCBI Taxonomy" id="2175873"/>
    <lineage>
        <taxon>Eukaryota</taxon>
        <taxon>Fungi</taxon>
        <taxon>Dikarya</taxon>
        <taxon>Ascomycota</taxon>
        <taxon>Pezizomycotina</taxon>
        <taxon>Sordariomycetes</taxon>
        <taxon>Hypocreomycetidae</taxon>
        <taxon>Glomerellales</taxon>
        <taxon>Glomerellaceae</taxon>
        <taxon>Colletotrichum</taxon>
        <taxon>Colletotrichum orchidearum species complex</taxon>
    </lineage>
</organism>
<comment type="caution">
    <text evidence="1">The sequence shown here is derived from an EMBL/GenBank/DDBJ whole genome shotgun (WGS) entry which is preliminary data.</text>
</comment>
<gene>
    <name evidence="1" type="ORF">CMUS01_10902</name>
</gene>
<sequence>MHDAAQRFAVSCLSRCAVEKLKSAAEKFWDSEGFLRAVEFAYRSVGGEENKARAVLVAVAAEHANELSDERAFCELLDGVERFNAEFTAAVVKTEGIEMVEIPCGYCGISGECGCSRWSG</sequence>